<dbReference type="EMBL" id="SPQQ01000010">
    <property type="protein sequence ID" value="TGE35814.1"/>
    <property type="molecule type" value="Genomic_DNA"/>
</dbReference>
<gene>
    <name evidence="1" type="ORF">E4K67_22070</name>
</gene>
<organism evidence="1 2">
    <name type="scientific">Desulfosporosinus fructosivorans</name>
    <dbReference type="NCBI Taxonomy" id="2018669"/>
    <lineage>
        <taxon>Bacteria</taxon>
        <taxon>Bacillati</taxon>
        <taxon>Bacillota</taxon>
        <taxon>Clostridia</taxon>
        <taxon>Eubacteriales</taxon>
        <taxon>Desulfitobacteriaceae</taxon>
        <taxon>Desulfosporosinus</taxon>
    </lineage>
</organism>
<dbReference type="Proteomes" id="UP000298460">
    <property type="component" value="Unassembled WGS sequence"/>
</dbReference>
<sequence length="79" mass="8867">MKANSKALVSACPTLTSAYPRYLADIVRDRPGFLTTRLLDANEHLKIVQELLGPANFTVTLELYSHYFCVMNMAAKMKC</sequence>
<accession>A0A4Z0QZD6</accession>
<evidence type="ECO:0000313" key="2">
    <source>
        <dbReference type="Proteomes" id="UP000298460"/>
    </source>
</evidence>
<dbReference type="AlphaFoldDB" id="A0A4Z0QZD6"/>
<evidence type="ECO:0000313" key="1">
    <source>
        <dbReference type="EMBL" id="TGE35814.1"/>
    </source>
</evidence>
<name>A0A4Z0QZD6_9FIRM</name>
<comment type="caution">
    <text evidence="1">The sequence shown here is derived from an EMBL/GenBank/DDBJ whole genome shotgun (WGS) entry which is preliminary data.</text>
</comment>
<reference evidence="1 2" key="1">
    <citation type="submission" date="2019-03" db="EMBL/GenBank/DDBJ databases">
        <title>Draft Genome Sequence of Desulfosporosinus fructosivorans Strain 63.6F, Isolated from Marine Sediment in the Baltic Sea.</title>
        <authorList>
            <person name="Hausmann B."/>
            <person name="Vandieken V."/>
            <person name="Pjevac P."/>
            <person name="Schreck K."/>
            <person name="Herbold C.W."/>
            <person name="Loy A."/>
        </authorList>
    </citation>
    <scope>NUCLEOTIDE SEQUENCE [LARGE SCALE GENOMIC DNA]</scope>
    <source>
        <strain evidence="1 2">63.6F</strain>
    </source>
</reference>
<proteinExistence type="predicted"/>
<keyword evidence="2" id="KW-1185">Reference proteome</keyword>
<protein>
    <submittedName>
        <fullName evidence="1">Uncharacterized protein</fullName>
    </submittedName>
</protein>